<dbReference type="EMBL" id="U24436">
    <property type="protein sequence ID" value="AAA66077.1"/>
    <property type="molecule type" value="Genomic_DNA"/>
</dbReference>
<dbReference type="InterPro" id="IPR036388">
    <property type="entry name" value="WH-like_DNA-bd_sf"/>
</dbReference>
<dbReference type="GO" id="GO:0000793">
    <property type="term" value="C:condensed chromosome"/>
    <property type="evidence" value="ECO:0007669"/>
    <property type="project" value="TreeGrafter"/>
</dbReference>
<name>Q25436_MAYDE</name>
<dbReference type="InterPro" id="IPR001888">
    <property type="entry name" value="Transposase_1"/>
</dbReference>
<dbReference type="Gene3D" id="3.30.420.10">
    <property type="entry name" value="Ribonuclease H-like superfamily/Ribonuclease H"/>
    <property type="match status" value="1"/>
</dbReference>
<dbReference type="InterPro" id="IPR052709">
    <property type="entry name" value="Transposase-MT_Hybrid"/>
</dbReference>
<dbReference type="CDD" id="cd00090">
    <property type="entry name" value="HTH_ARSR"/>
    <property type="match status" value="1"/>
</dbReference>
<dbReference type="GO" id="GO:0035861">
    <property type="term" value="C:site of double-strand break"/>
    <property type="evidence" value="ECO:0007669"/>
    <property type="project" value="TreeGrafter"/>
</dbReference>
<dbReference type="Gene3D" id="1.10.10.10">
    <property type="entry name" value="Winged helix-like DNA-binding domain superfamily/Winged helix DNA-binding domain"/>
    <property type="match status" value="1"/>
</dbReference>
<dbReference type="InterPro" id="IPR041426">
    <property type="entry name" value="Mos1_HTH"/>
</dbReference>
<dbReference type="Gene3D" id="1.10.10.1450">
    <property type="match status" value="1"/>
</dbReference>
<proteinExistence type="predicted"/>
<dbReference type="InterPro" id="IPR001387">
    <property type="entry name" value="Cro/C1-type_HTH"/>
</dbReference>
<dbReference type="PROSITE" id="PS50943">
    <property type="entry name" value="HTH_CROC1"/>
    <property type="match status" value="1"/>
</dbReference>
<dbReference type="GO" id="GO:0042800">
    <property type="term" value="F:histone H3K4 methyltransferase activity"/>
    <property type="evidence" value="ECO:0007669"/>
    <property type="project" value="TreeGrafter"/>
</dbReference>
<dbReference type="GO" id="GO:0044774">
    <property type="term" value="P:mitotic DNA integrity checkpoint signaling"/>
    <property type="evidence" value="ECO:0007669"/>
    <property type="project" value="TreeGrafter"/>
</dbReference>
<dbReference type="GO" id="GO:0003690">
    <property type="term" value="F:double-stranded DNA binding"/>
    <property type="evidence" value="ECO:0007669"/>
    <property type="project" value="TreeGrafter"/>
</dbReference>
<dbReference type="GO" id="GO:0000729">
    <property type="term" value="P:DNA double-strand break processing"/>
    <property type="evidence" value="ECO:0007669"/>
    <property type="project" value="TreeGrafter"/>
</dbReference>
<dbReference type="PANTHER" id="PTHR46060">
    <property type="entry name" value="MARINER MOS1 TRANSPOSASE-LIKE PROTEIN"/>
    <property type="match status" value="1"/>
</dbReference>
<dbReference type="InterPro" id="IPR036397">
    <property type="entry name" value="RNaseH_sf"/>
</dbReference>
<reference evidence="2" key="1">
    <citation type="submission" date="1995-04" db="EMBL/GenBank/DDBJ databases">
        <authorList>
            <person name="Russell V.W."/>
            <person name="Shukle R.H."/>
        </authorList>
    </citation>
    <scope>NUCLEOTIDE SEQUENCE</scope>
</reference>
<evidence type="ECO:0000313" key="2">
    <source>
        <dbReference type="EMBL" id="AAA66077.1"/>
    </source>
</evidence>
<dbReference type="AlphaFoldDB" id="Q25436"/>
<dbReference type="GO" id="GO:0005634">
    <property type="term" value="C:nucleus"/>
    <property type="evidence" value="ECO:0007669"/>
    <property type="project" value="TreeGrafter"/>
</dbReference>
<feature type="domain" description="HTH cro/C1-type" evidence="1">
    <location>
        <begin position="90"/>
        <end position="107"/>
    </location>
</feature>
<sequence length="347" mass="40758">MENFENWRKRRHLREVLLGHFFAKKTAAESHRLLVEVYGEHALAKTQCFEWFQRFKSGDFDTEDKERPGQPKKFEDEELEALLDEDCCQTQEELAKSLGVTQQAISKRLKAAGYIQKQGNWVPHELKPRDVERRFCMSEMLLQRHKKKSFLSRIITGDEKWIHYDNSKRKKSYVKRGGRAKSTPKSNLHGAKVMLCIWWDQRGVLYYELLEPGQTITGDLYRTQLIRLKQALAEKRPEYAKRHGAVIFHHDNARPHVALPVKNYLENSGWEVLPHPPYSPDLAPSDYHLFRSMQNDLAGKRFTSEQGIRKWLDSFLAAKPAKFFEKGIHELSERWEKVIASDGQYFE</sequence>
<organism evidence="2">
    <name type="scientific">Mayetiola destructor</name>
    <name type="common">Hessian fly</name>
    <dbReference type="NCBI Taxonomy" id="39758"/>
    <lineage>
        <taxon>Eukaryota</taxon>
        <taxon>Metazoa</taxon>
        <taxon>Ecdysozoa</taxon>
        <taxon>Arthropoda</taxon>
        <taxon>Hexapoda</taxon>
        <taxon>Insecta</taxon>
        <taxon>Pterygota</taxon>
        <taxon>Neoptera</taxon>
        <taxon>Endopterygota</taxon>
        <taxon>Diptera</taxon>
        <taxon>Nematocera</taxon>
        <taxon>Sciaroidea</taxon>
        <taxon>Cecidomyiidae</taxon>
        <taxon>Mayetiola</taxon>
    </lineage>
</organism>
<protein>
    <submittedName>
        <fullName evidence="2">Transposase</fullName>
    </submittedName>
</protein>
<dbReference type="Pfam" id="PF17906">
    <property type="entry name" value="HTH_48"/>
    <property type="match status" value="1"/>
</dbReference>
<dbReference type="GO" id="GO:0000014">
    <property type="term" value="F:single-stranded DNA endodeoxyribonuclease activity"/>
    <property type="evidence" value="ECO:0007669"/>
    <property type="project" value="TreeGrafter"/>
</dbReference>
<dbReference type="GO" id="GO:0046975">
    <property type="term" value="F:histone H3K36 methyltransferase activity"/>
    <property type="evidence" value="ECO:0007669"/>
    <property type="project" value="TreeGrafter"/>
</dbReference>
<dbReference type="GO" id="GO:0003697">
    <property type="term" value="F:single-stranded DNA binding"/>
    <property type="evidence" value="ECO:0007669"/>
    <property type="project" value="TreeGrafter"/>
</dbReference>
<dbReference type="InterPro" id="IPR011991">
    <property type="entry name" value="ArsR-like_HTH"/>
</dbReference>
<accession>Q25436</accession>
<evidence type="ECO:0000259" key="1">
    <source>
        <dbReference type="PROSITE" id="PS50943"/>
    </source>
</evidence>
<dbReference type="PANTHER" id="PTHR46060:SF2">
    <property type="entry name" value="HISTONE-LYSINE N-METHYLTRANSFERASE SETMAR"/>
    <property type="match status" value="1"/>
</dbReference>
<dbReference type="GO" id="GO:0006303">
    <property type="term" value="P:double-strand break repair via nonhomologous end joining"/>
    <property type="evidence" value="ECO:0007669"/>
    <property type="project" value="TreeGrafter"/>
</dbReference>
<dbReference type="GO" id="GO:0015074">
    <property type="term" value="P:DNA integration"/>
    <property type="evidence" value="ECO:0007669"/>
    <property type="project" value="TreeGrafter"/>
</dbReference>
<dbReference type="Pfam" id="PF01359">
    <property type="entry name" value="Transposase_1"/>
    <property type="match status" value="1"/>
</dbReference>
<dbReference type="GO" id="GO:0044547">
    <property type="term" value="F:DNA topoisomerase binding"/>
    <property type="evidence" value="ECO:0007669"/>
    <property type="project" value="TreeGrafter"/>
</dbReference>
<dbReference type="GO" id="GO:0031297">
    <property type="term" value="P:replication fork processing"/>
    <property type="evidence" value="ECO:0007669"/>
    <property type="project" value="TreeGrafter"/>
</dbReference>